<feature type="transmembrane region" description="Helical" evidence="1">
    <location>
        <begin position="42"/>
        <end position="62"/>
    </location>
</feature>
<dbReference type="AlphaFoldDB" id="A0AAW7R4D3"/>
<evidence type="ECO:0000256" key="1">
    <source>
        <dbReference type="SAM" id="Phobius"/>
    </source>
</evidence>
<feature type="transmembrane region" description="Helical" evidence="1">
    <location>
        <begin position="96"/>
        <end position="117"/>
    </location>
</feature>
<dbReference type="Proteomes" id="UP001169491">
    <property type="component" value="Unassembled WGS sequence"/>
</dbReference>
<name>A0AAW7R4D3_9GAMM</name>
<gene>
    <name evidence="2" type="ORF">J6I90_12030</name>
    <name evidence="3" type="ORF">J6I92_11645</name>
</gene>
<keyword evidence="1" id="KW-1133">Transmembrane helix</keyword>
<dbReference type="EMBL" id="JAGGJB010000007">
    <property type="protein sequence ID" value="MDN7125611.1"/>
    <property type="molecule type" value="Genomic_DNA"/>
</dbReference>
<evidence type="ECO:0000313" key="2">
    <source>
        <dbReference type="EMBL" id="MDN7125611.1"/>
    </source>
</evidence>
<feature type="transmembrane region" description="Helical" evidence="1">
    <location>
        <begin position="123"/>
        <end position="146"/>
    </location>
</feature>
<dbReference type="Proteomes" id="UP001169492">
    <property type="component" value="Unassembled WGS sequence"/>
</dbReference>
<dbReference type="RefSeq" id="WP_301775073.1">
    <property type="nucleotide sequence ID" value="NZ_JAGGJB010000007.1"/>
</dbReference>
<keyword evidence="4" id="KW-1185">Reference proteome</keyword>
<proteinExistence type="predicted"/>
<keyword evidence="1" id="KW-0472">Membrane</keyword>
<dbReference type="EMBL" id="JAGGJC010000006">
    <property type="protein sequence ID" value="MDN7130525.1"/>
    <property type="molecule type" value="Genomic_DNA"/>
</dbReference>
<evidence type="ECO:0000313" key="4">
    <source>
        <dbReference type="Proteomes" id="UP001169491"/>
    </source>
</evidence>
<evidence type="ECO:0000313" key="5">
    <source>
        <dbReference type="Proteomes" id="UP001169492"/>
    </source>
</evidence>
<comment type="caution">
    <text evidence="2">The sequence shown here is derived from an EMBL/GenBank/DDBJ whole genome shotgun (WGS) entry which is preliminary data.</text>
</comment>
<evidence type="ECO:0000313" key="3">
    <source>
        <dbReference type="EMBL" id="MDN7130525.1"/>
    </source>
</evidence>
<sequence length="235" mass="26247">MFSLKSPATRKVIYRIIVGAAVVIVGLVMLPPMLKGPSNDAPYANIPSTGFLLAILAAVFIVSQLSRKLVLNEPARTKVVATKFVSMTPKARRNRLIQGMMVCSLATPIYLLMLYSVKEPSPLLLLPIPILLVFYIYFATLIPAIFNSAEFRDETVELDGVQTGKVVVPFQSLLKVEQKRSWVGVIELDSHGDILCILAKDEAGDEQEYRIRLLKDMAHRELFISLLKKQCRLAY</sequence>
<protein>
    <submittedName>
        <fullName evidence="2">Uncharacterized protein</fullName>
    </submittedName>
</protein>
<organism evidence="2 5">
    <name type="scientific">Pseudidiomarina terrestris</name>
    <dbReference type="NCBI Taxonomy" id="2820060"/>
    <lineage>
        <taxon>Bacteria</taxon>
        <taxon>Pseudomonadati</taxon>
        <taxon>Pseudomonadota</taxon>
        <taxon>Gammaproteobacteria</taxon>
        <taxon>Alteromonadales</taxon>
        <taxon>Idiomarinaceae</taxon>
        <taxon>Pseudidiomarina</taxon>
    </lineage>
</organism>
<feature type="transmembrane region" description="Helical" evidence="1">
    <location>
        <begin position="12"/>
        <end position="30"/>
    </location>
</feature>
<accession>A0AAW7R4D3</accession>
<reference evidence="4 5" key="1">
    <citation type="submission" date="2021-03" db="EMBL/GenBank/DDBJ databases">
        <title>Pseudidiomarina terrestris, a new bacterium isolated from saline soil.</title>
        <authorList>
            <person name="Galisteo C."/>
            <person name="De La Haba R."/>
            <person name="Sanchez-Porro C."/>
            <person name="Ventosa A."/>
        </authorList>
    </citation>
    <scope>NUCLEOTIDE SEQUENCE [LARGE SCALE GENOMIC DNA]</scope>
    <source>
        <strain evidence="2 5">1APP75-32.1</strain>
        <strain evidence="4">1APR75-15</strain>
        <strain evidence="3">1ASR75-15</strain>
    </source>
</reference>
<keyword evidence="1" id="KW-0812">Transmembrane</keyword>